<dbReference type="SUPFAM" id="SSF55729">
    <property type="entry name" value="Acyl-CoA N-acyltransferases (Nat)"/>
    <property type="match status" value="1"/>
</dbReference>
<keyword evidence="5" id="KW-1185">Reference proteome</keyword>
<dbReference type="Gene3D" id="3.40.630.30">
    <property type="match status" value="1"/>
</dbReference>
<protein>
    <recommendedName>
        <fullName evidence="3">N-acetyltransferase domain-containing protein</fullName>
    </recommendedName>
</protein>
<evidence type="ECO:0000256" key="1">
    <source>
        <dbReference type="ARBA" id="ARBA00022679"/>
    </source>
</evidence>
<evidence type="ECO:0000313" key="4">
    <source>
        <dbReference type="EMBL" id="GHD14319.1"/>
    </source>
</evidence>
<accession>A0A919CE26</accession>
<dbReference type="EMBL" id="BMXL01000001">
    <property type="protein sequence ID" value="GHD14319.1"/>
    <property type="molecule type" value="Genomic_DNA"/>
</dbReference>
<dbReference type="Proteomes" id="UP000654947">
    <property type="component" value="Unassembled WGS sequence"/>
</dbReference>
<dbReference type="RefSeq" id="WP_017578488.1">
    <property type="nucleotide sequence ID" value="NZ_BMXL01000001.1"/>
</dbReference>
<evidence type="ECO:0000256" key="2">
    <source>
        <dbReference type="ARBA" id="ARBA00023315"/>
    </source>
</evidence>
<dbReference type="GO" id="GO:0016747">
    <property type="term" value="F:acyltransferase activity, transferring groups other than amino-acyl groups"/>
    <property type="evidence" value="ECO:0007669"/>
    <property type="project" value="InterPro"/>
</dbReference>
<evidence type="ECO:0000313" key="5">
    <source>
        <dbReference type="Proteomes" id="UP000654947"/>
    </source>
</evidence>
<keyword evidence="2" id="KW-0012">Acyltransferase</keyword>
<reference evidence="4 5" key="1">
    <citation type="journal article" date="2014" name="Int. J. Syst. Evol. Microbiol.">
        <title>Complete genome sequence of Corynebacterium casei LMG S-19264T (=DSM 44701T), isolated from a smear-ripened cheese.</title>
        <authorList>
            <consortium name="US DOE Joint Genome Institute (JGI-PGF)"/>
            <person name="Walter F."/>
            <person name="Albersmeier A."/>
            <person name="Kalinowski J."/>
            <person name="Ruckert C."/>
        </authorList>
    </citation>
    <scope>NUCLEOTIDE SEQUENCE [LARGE SCALE GENOMIC DNA]</scope>
    <source>
        <strain evidence="4 5">KCTC 19473</strain>
    </source>
</reference>
<dbReference type="Pfam" id="PF00583">
    <property type="entry name" value="Acetyltransf_1"/>
    <property type="match status" value="1"/>
</dbReference>
<sequence length="185" mass="20035">MSTAQFVRPARSGDIERIVDLQVSSWQALYGPLLPEEVSAEMASPEARTNFAEQWKAALESPPTSKHRLVVATDEVDGVRTVTGFAAMGPAGDPDLWPATDAEVFALHVDPGRTRQGHGSRLVNACVDHVAEDGFTTVHVWAAEQDNPLRSFFESAGWRADGARREIDLGPLLPMVRLHAGVPAT</sequence>
<feature type="domain" description="N-acetyltransferase" evidence="3">
    <location>
        <begin position="5"/>
        <end position="180"/>
    </location>
</feature>
<organism evidence="4 5">
    <name type="scientific">Nocardiopsis kunsanensis</name>
    <dbReference type="NCBI Taxonomy" id="141693"/>
    <lineage>
        <taxon>Bacteria</taxon>
        <taxon>Bacillati</taxon>
        <taxon>Actinomycetota</taxon>
        <taxon>Actinomycetes</taxon>
        <taxon>Streptosporangiales</taxon>
        <taxon>Nocardiopsidaceae</taxon>
        <taxon>Nocardiopsis</taxon>
    </lineage>
</organism>
<dbReference type="CDD" id="cd04301">
    <property type="entry name" value="NAT_SF"/>
    <property type="match status" value="1"/>
</dbReference>
<dbReference type="PANTHER" id="PTHR43877">
    <property type="entry name" value="AMINOALKYLPHOSPHONATE N-ACETYLTRANSFERASE-RELATED-RELATED"/>
    <property type="match status" value="1"/>
</dbReference>
<gene>
    <name evidence="4" type="ORF">GCM10007147_00240</name>
</gene>
<proteinExistence type="predicted"/>
<keyword evidence="1" id="KW-0808">Transferase</keyword>
<dbReference type="InterPro" id="IPR050832">
    <property type="entry name" value="Bact_Acetyltransf"/>
</dbReference>
<dbReference type="InterPro" id="IPR000182">
    <property type="entry name" value="GNAT_dom"/>
</dbReference>
<dbReference type="InterPro" id="IPR016181">
    <property type="entry name" value="Acyl_CoA_acyltransferase"/>
</dbReference>
<name>A0A919CE26_9ACTN</name>
<dbReference type="PANTHER" id="PTHR43877:SF1">
    <property type="entry name" value="ACETYLTRANSFERASE"/>
    <property type="match status" value="1"/>
</dbReference>
<dbReference type="AlphaFoldDB" id="A0A919CE26"/>
<dbReference type="PROSITE" id="PS51186">
    <property type="entry name" value="GNAT"/>
    <property type="match status" value="1"/>
</dbReference>
<evidence type="ECO:0000259" key="3">
    <source>
        <dbReference type="PROSITE" id="PS51186"/>
    </source>
</evidence>
<comment type="caution">
    <text evidence="4">The sequence shown here is derived from an EMBL/GenBank/DDBJ whole genome shotgun (WGS) entry which is preliminary data.</text>
</comment>